<dbReference type="PANTHER" id="PTHR40051:SF1">
    <property type="entry name" value="YOLD-LIKE FAMILY PROTEIN"/>
    <property type="match status" value="1"/>
</dbReference>
<dbReference type="PANTHER" id="PTHR40051">
    <property type="entry name" value="IG HYPOTHETICAL 15966"/>
    <property type="match status" value="1"/>
</dbReference>
<comment type="caution">
    <text evidence="1">The sequence shown here is derived from an EMBL/GenBank/DDBJ whole genome shotgun (WGS) entry which is preliminary data.</text>
</comment>
<sequence>MDIKDRGTKKWTAMMLPEHVKMLKELKVDYELVIKPQLDEQGWEQINETLYIAIEYNLSIIFTLWIDGFLKKIEGAVHFIDEINKLVHVVDIRGDVHKIRFDVITEVEYKN</sequence>
<proteinExistence type="predicted"/>
<evidence type="ECO:0000313" key="2">
    <source>
        <dbReference type="Proteomes" id="UP001597301"/>
    </source>
</evidence>
<accession>A0ABW4KLN8</accession>
<dbReference type="Proteomes" id="UP001597301">
    <property type="component" value="Unassembled WGS sequence"/>
</dbReference>
<name>A0ABW4KLN8_9BACI</name>
<dbReference type="EMBL" id="JBHUEO010000121">
    <property type="protein sequence ID" value="MFD1708920.1"/>
    <property type="molecule type" value="Genomic_DNA"/>
</dbReference>
<reference evidence="2" key="1">
    <citation type="journal article" date="2019" name="Int. J. Syst. Evol. Microbiol.">
        <title>The Global Catalogue of Microorganisms (GCM) 10K type strain sequencing project: providing services to taxonomists for standard genome sequencing and annotation.</title>
        <authorList>
            <consortium name="The Broad Institute Genomics Platform"/>
            <consortium name="The Broad Institute Genome Sequencing Center for Infectious Disease"/>
            <person name="Wu L."/>
            <person name="Ma J."/>
        </authorList>
    </citation>
    <scope>NUCLEOTIDE SEQUENCE [LARGE SCALE GENOMIC DNA]</scope>
    <source>
        <strain evidence="2">CGMCC 1.12295</strain>
    </source>
</reference>
<dbReference type="Pfam" id="PF08863">
    <property type="entry name" value="YolD"/>
    <property type="match status" value="1"/>
</dbReference>
<gene>
    <name evidence="1" type="ORF">ACFSCZ_19845</name>
</gene>
<dbReference type="InterPro" id="IPR014962">
    <property type="entry name" value="YolD"/>
</dbReference>
<evidence type="ECO:0000313" key="1">
    <source>
        <dbReference type="EMBL" id="MFD1708920.1"/>
    </source>
</evidence>
<protein>
    <submittedName>
        <fullName evidence="1">YolD-like family protein</fullName>
    </submittedName>
</protein>
<keyword evidence="2" id="KW-1185">Reference proteome</keyword>
<organism evidence="1 2">
    <name type="scientific">Siminovitchia sediminis</name>
    <dbReference type="NCBI Taxonomy" id="1274353"/>
    <lineage>
        <taxon>Bacteria</taxon>
        <taxon>Bacillati</taxon>
        <taxon>Bacillota</taxon>
        <taxon>Bacilli</taxon>
        <taxon>Bacillales</taxon>
        <taxon>Bacillaceae</taxon>
        <taxon>Siminovitchia</taxon>
    </lineage>
</organism>
<dbReference type="RefSeq" id="WP_380776810.1">
    <property type="nucleotide sequence ID" value="NZ_JBHUEO010000121.1"/>
</dbReference>